<feature type="domain" description="Histidine kinase" evidence="11">
    <location>
        <begin position="231"/>
        <end position="438"/>
    </location>
</feature>
<reference evidence="12 13" key="1">
    <citation type="submission" date="2019-01" db="EMBL/GenBank/DDBJ databases">
        <authorList>
            <person name="Zhang S."/>
        </authorList>
    </citation>
    <scope>NUCLEOTIDE SEQUENCE [LARGE SCALE GENOMIC DNA]</scope>
    <source>
        <strain evidence="12 13">1626</strain>
    </source>
</reference>
<feature type="transmembrane region" description="Helical" evidence="10">
    <location>
        <begin position="179"/>
        <end position="198"/>
    </location>
</feature>
<keyword evidence="13" id="KW-1185">Reference proteome</keyword>
<gene>
    <name evidence="12" type="ORF">E4582_06775</name>
</gene>
<proteinExistence type="predicted"/>
<dbReference type="CDD" id="cd00082">
    <property type="entry name" value="HisKA"/>
    <property type="match status" value="1"/>
</dbReference>
<dbReference type="EMBL" id="SPUH01000001">
    <property type="protein sequence ID" value="TKS54492.1"/>
    <property type="molecule type" value="Genomic_DNA"/>
</dbReference>
<keyword evidence="10" id="KW-0812">Transmembrane</keyword>
<feature type="transmembrane region" description="Helical" evidence="10">
    <location>
        <begin position="91"/>
        <end position="111"/>
    </location>
</feature>
<dbReference type="GO" id="GO:0005886">
    <property type="term" value="C:plasma membrane"/>
    <property type="evidence" value="ECO:0007669"/>
    <property type="project" value="UniProtKB-SubCell"/>
</dbReference>
<name>A0A4Z1R4L4_9GAMM</name>
<protein>
    <recommendedName>
        <fullName evidence="3">histidine kinase</fullName>
        <ecNumber evidence="3">2.7.13.3</ecNumber>
    </recommendedName>
</protein>
<feature type="transmembrane region" description="Helical" evidence="10">
    <location>
        <begin position="39"/>
        <end position="58"/>
    </location>
</feature>
<keyword evidence="8 12" id="KW-0418">Kinase</keyword>
<keyword evidence="9" id="KW-0067">ATP-binding</keyword>
<organism evidence="12 13">
    <name type="scientific">Luteimonas yindakuii</name>
    <dbReference type="NCBI Taxonomy" id="2565782"/>
    <lineage>
        <taxon>Bacteria</taxon>
        <taxon>Pseudomonadati</taxon>
        <taxon>Pseudomonadota</taxon>
        <taxon>Gammaproteobacteria</taxon>
        <taxon>Lysobacterales</taxon>
        <taxon>Lysobacteraceae</taxon>
        <taxon>Luteimonas</taxon>
    </lineage>
</organism>
<keyword evidence="10" id="KW-0472">Membrane</keyword>
<evidence type="ECO:0000256" key="9">
    <source>
        <dbReference type="ARBA" id="ARBA00022840"/>
    </source>
</evidence>
<dbReference type="PANTHER" id="PTHR44936:SF10">
    <property type="entry name" value="SENSOR PROTEIN RSTB"/>
    <property type="match status" value="1"/>
</dbReference>
<dbReference type="Proteomes" id="UP000298681">
    <property type="component" value="Unassembled WGS sequence"/>
</dbReference>
<evidence type="ECO:0000313" key="12">
    <source>
        <dbReference type="EMBL" id="TKS54492.1"/>
    </source>
</evidence>
<keyword evidence="4" id="KW-1003">Cell membrane</keyword>
<dbReference type="InterPro" id="IPR003661">
    <property type="entry name" value="HisK_dim/P_dom"/>
</dbReference>
<dbReference type="InterPro" id="IPR005467">
    <property type="entry name" value="His_kinase_dom"/>
</dbReference>
<dbReference type="SUPFAM" id="SSF55874">
    <property type="entry name" value="ATPase domain of HSP90 chaperone/DNA topoisomerase II/histidine kinase"/>
    <property type="match status" value="1"/>
</dbReference>
<evidence type="ECO:0000256" key="8">
    <source>
        <dbReference type="ARBA" id="ARBA00022777"/>
    </source>
</evidence>
<evidence type="ECO:0000256" key="6">
    <source>
        <dbReference type="ARBA" id="ARBA00022679"/>
    </source>
</evidence>
<feature type="transmembrane region" description="Helical" evidence="10">
    <location>
        <begin position="142"/>
        <end position="159"/>
    </location>
</feature>
<dbReference type="InterPro" id="IPR003594">
    <property type="entry name" value="HATPase_dom"/>
</dbReference>
<dbReference type="InterPro" id="IPR036890">
    <property type="entry name" value="HATPase_C_sf"/>
</dbReference>
<dbReference type="SUPFAM" id="SSF47384">
    <property type="entry name" value="Homodimeric domain of signal transducing histidine kinase"/>
    <property type="match status" value="1"/>
</dbReference>
<evidence type="ECO:0000256" key="2">
    <source>
        <dbReference type="ARBA" id="ARBA00004651"/>
    </source>
</evidence>
<evidence type="ECO:0000256" key="1">
    <source>
        <dbReference type="ARBA" id="ARBA00000085"/>
    </source>
</evidence>
<keyword evidence="6" id="KW-0808">Transferase</keyword>
<comment type="caution">
    <text evidence="12">The sequence shown here is derived from an EMBL/GenBank/DDBJ whole genome shotgun (WGS) entry which is preliminary data.</text>
</comment>
<dbReference type="InterPro" id="IPR050980">
    <property type="entry name" value="2C_sensor_his_kinase"/>
</dbReference>
<comment type="subcellular location">
    <subcellularLocation>
        <location evidence="2">Cell membrane</location>
        <topology evidence="2">Multi-pass membrane protein</topology>
    </subcellularLocation>
</comment>
<sequence>MTNRVWNGDAVADLLPRPTGLTGTPDHAGLRSMQQLIQLRWIATVGQVAAILVVHYAYGITLPLQAMFAVLGVLVVFNLLSLAWWHGRSRITGVALLVALLVDVASLTAQLHLSGGLSNPFLFLYLLQVALGAVLLRSPYTWLVAAATALGVVLLVMFPGPTRVPVDPADGLADPYVQGLLVCFLLMAALLVVFVARIERILRERAARLAALRQRAVEEEHIVRMGLLATGAAHELGTPLSTLAVILRDWQHLPLFAADPELREDVAEMEAQVLRCKAIVTNILLSAGEMRGEAPRETTLHAFLDDLAAEWRSSRPVRRFEYRNGCEQDPPLVSDPGLRQMVFNVLDNALEASPQHVALDVACRDSDLVIEIADSGSGFDAAILERLGTPYNSSKGEPGRGLGLFLSVNVARTLGGRLSARNRPQGGAVVTMVLPLSALALEEQDTDDE</sequence>
<dbReference type="GO" id="GO:0000155">
    <property type="term" value="F:phosphorelay sensor kinase activity"/>
    <property type="evidence" value="ECO:0007669"/>
    <property type="project" value="InterPro"/>
</dbReference>
<evidence type="ECO:0000256" key="3">
    <source>
        <dbReference type="ARBA" id="ARBA00012438"/>
    </source>
</evidence>
<dbReference type="SMART" id="SM00387">
    <property type="entry name" value="HATPase_c"/>
    <property type="match status" value="1"/>
</dbReference>
<evidence type="ECO:0000259" key="11">
    <source>
        <dbReference type="PROSITE" id="PS50109"/>
    </source>
</evidence>
<keyword evidence="5" id="KW-0597">Phosphoprotein</keyword>
<dbReference type="Gene3D" id="1.10.287.130">
    <property type="match status" value="1"/>
</dbReference>
<evidence type="ECO:0000256" key="7">
    <source>
        <dbReference type="ARBA" id="ARBA00022741"/>
    </source>
</evidence>
<evidence type="ECO:0000256" key="4">
    <source>
        <dbReference type="ARBA" id="ARBA00022475"/>
    </source>
</evidence>
<evidence type="ECO:0000256" key="10">
    <source>
        <dbReference type="SAM" id="Phobius"/>
    </source>
</evidence>
<dbReference type="Pfam" id="PF25323">
    <property type="entry name" value="6TM_PilS"/>
    <property type="match status" value="1"/>
</dbReference>
<dbReference type="PANTHER" id="PTHR44936">
    <property type="entry name" value="SENSOR PROTEIN CREC"/>
    <property type="match status" value="1"/>
</dbReference>
<keyword evidence="10" id="KW-1133">Transmembrane helix</keyword>
<evidence type="ECO:0000313" key="13">
    <source>
        <dbReference type="Proteomes" id="UP000298681"/>
    </source>
</evidence>
<dbReference type="InterPro" id="IPR004358">
    <property type="entry name" value="Sig_transdc_His_kin-like_C"/>
</dbReference>
<dbReference type="PROSITE" id="PS50109">
    <property type="entry name" value="HIS_KIN"/>
    <property type="match status" value="1"/>
</dbReference>
<comment type="catalytic activity">
    <reaction evidence="1">
        <text>ATP + protein L-histidine = ADP + protein N-phospho-L-histidine.</text>
        <dbReference type="EC" id="2.7.13.3"/>
    </reaction>
</comment>
<dbReference type="EC" id="2.7.13.3" evidence="3"/>
<dbReference type="AlphaFoldDB" id="A0A4Z1R4L4"/>
<dbReference type="Gene3D" id="3.30.565.10">
    <property type="entry name" value="Histidine kinase-like ATPase, C-terminal domain"/>
    <property type="match status" value="1"/>
</dbReference>
<dbReference type="InterPro" id="IPR036097">
    <property type="entry name" value="HisK_dim/P_sf"/>
</dbReference>
<dbReference type="PRINTS" id="PR00344">
    <property type="entry name" value="BCTRLSENSOR"/>
</dbReference>
<evidence type="ECO:0000256" key="5">
    <source>
        <dbReference type="ARBA" id="ARBA00022553"/>
    </source>
</evidence>
<dbReference type="RefSeq" id="WP_134673866.1">
    <property type="nucleotide sequence ID" value="NZ_SPUH01000001.1"/>
</dbReference>
<dbReference type="GO" id="GO:0005524">
    <property type="term" value="F:ATP binding"/>
    <property type="evidence" value="ECO:0007669"/>
    <property type="project" value="UniProtKB-KW"/>
</dbReference>
<keyword evidence="7" id="KW-0547">Nucleotide-binding</keyword>
<accession>A0A4Z1R4L4</accession>
<dbReference type="Pfam" id="PF02518">
    <property type="entry name" value="HATPase_c"/>
    <property type="match status" value="1"/>
</dbReference>
<feature type="transmembrane region" description="Helical" evidence="10">
    <location>
        <begin position="117"/>
        <end position="135"/>
    </location>
</feature>
<feature type="transmembrane region" description="Helical" evidence="10">
    <location>
        <begin position="64"/>
        <end position="84"/>
    </location>
</feature>